<dbReference type="EMBL" id="JAJA02000001">
    <property type="protein sequence ID" value="KWS04900.1"/>
    <property type="molecule type" value="Genomic_DNA"/>
</dbReference>
<dbReference type="Pfam" id="PF03358">
    <property type="entry name" value="FMN_red"/>
    <property type="match status" value="1"/>
</dbReference>
<dbReference type="GO" id="GO:0016491">
    <property type="term" value="F:oxidoreductase activity"/>
    <property type="evidence" value="ECO:0007669"/>
    <property type="project" value="InterPro"/>
</dbReference>
<comment type="caution">
    <text evidence="4">The sequence shown here is derived from an EMBL/GenBank/DDBJ whole genome shotgun (WGS) entry which is preliminary data.</text>
</comment>
<dbReference type="SUPFAM" id="SSF52218">
    <property type="entry name" value="Flavoproteins"/>
    <property type="match status" value="1"/>
</dbReference>
<dbReference type="PANTHER" id="PTHR43278">
    <property type="entry name" value="NAD(P)H-DEPENDENT FMN-CONTAINING OXIDOREDUCTASE YWQN-RELATED"/>
    <property type="match status" value="1"/>
</dbReference>
<feature type="domain" description="NADPH-dependent FMN reductase-like" evidence="3">
    <location>
        <begin position="9"/>
        <end position="135"/>
    </location>
</feature>
<dbReference type="Gene3D" id="3.40.50.360">
    <property type="match status" value="1"/>
</dbReference>
<keyword evidence="5" id="KW-1185">Reference proteome</keyword>
<gene>
    <name evidence="4" type="ORF">AZ78_2450</name>
</gene>
<dbReference type="InterPro" id="IPR051796">
    <property type="entry name" value="ISF_SsuE-like"/>
</dbReference>
<dbReference type="InterPro" id="IPR005025">
    <property type="entry name" value="FMN_Rdtase-like_dom"/>
</dbReference>
<dbReference type="PANTHER" id="PTHR43278:SF4">
    <property type="entry name" value="NAD(P)H-DEPENDENT FMN-CONTAINING OXIDOREDUCTASE YWQN-RELATED"/>
    <property type="match status" value="1"/>
</dbReference>
<dbReference type="InterPro" id="IPR029039">
    <property type="entry name" value="Flavoprotein-like_sf"/>
</dbReference>
<reference evidence="4 5" key="1">
    <citation type="journal article" date="2014" name="Genome Announc.">
        <title>Draft Genome Sequence of Lysobacter capsici AZ78, a Bacterium Antagonistic to Plant-Pathogenic Oomycetes.</title>
        <authorList>
            <person name="Puopolo G."/>
            <person name="Sonego P."/>
            <person name="Engelen K."/>
            <person name="Pertot I."/>
        </authorList>
    </citation>
    <scope>NUCLEOTIDE SEQUENCE [LARGE SCALE GENOMIC DNA]</scope>
    <source>
        <strain evidence="4 5">AZ78</strain>
    </source>
</reference>
<evidence type="ECO:0000259" key="3">
    <source>
        <dbReference type="Pfam" id="PF03358"/>
    </source>
</evidence>
<accession>A0A108U997</accession>
<name>A0A108U997_9GAMM</name>
<organism evidence="4 5">
    <name type="scientific">Lysobacter capsici AZ78</name>
    <dbReference type="NCBI Taxonomy" id="1444315"/>
    <lineage>
        <taxon>Bacteria</taxon>
        <taxon>Pseudomonadati</taxon>
        <taxon>Pseudomonadota</taxon>
        <taxon>Gammaproteobacteria</taxon>
        <taxon>Lysobacterales</taxon>
        <taxon>Lysobacteraceae</taxon>
        <taxon>Lysobacter</taxon>
    </lineage>
</organism>
<evidence type="ECO:0000313" key="5">
    <source>
        <dbReference type="Proteomes" id="UP000023435"/>
    </source>
</evidence>
<dbReference type="AlphaFoldDB" id="A0A108U997"/>
<keyword evidence="2" id="KW-0288">FMN</keyword>
<evidence type="ECO:0000256" key="2">
    <source>
        <dbReference type="ARBA" id="ARBA00022643"/>
    </source>
</evidence>
<proteinExistence type="predicted"/>
<dbReference type="OrthoDB" id="9805976at2"/>
<sequence length="210" mass="23254">MTVSASPRRLLVLVASPRRDGNSATLGAAVVRGAQAAGSEVSLAFIDDNLDGLVRDCRECRDEQGRCRIEDGFGGLFLDRFLPADGVALCTPVYWYGMSGQAKVFFDRMFCYFAKSHAGSAQVRERIKRKRVALLTSSEEIYPAIALGIVHQLQEYARYTHSRFIGTVHGWGNGRGEVMRDPQGSVAAAEALGREFFERPYLDLQMDTPR</sequence>
<evidence type="ECO:0000313" key="4">
    <source>
        <dbReference type="EMBL" id="KWS04900.1"/>
    </source>
</evidence>
<evidence type="ECO:0000256" key="1">
    <source>
        <dbReference type="ARBA" id="ARBA00022630"/>
    </source>
</evidence>
<protein>
    <recommendedName>
        <fullName evidence="3">NADPH-dependent FMN reductase-like domain-containing protein</fullName>
    </recommendedName>
</protein>
<dbReference type="Proteomes" id="UP000023435">
    <property type="component" value="Unassembled WGS sequence"/>
</dbReference>
<keyword evidence="1" id="KW-0285">Flavoprotein</keyword>